<accession>A0A0P6X166</accession>
<evidence type="ECO:0000313" key="2">
    <source>
        <dbReference type="Proteomes" id="UP000050514"/>
    </source>
</evidence>
<dbReference type="InterPro" id="IPR029278">
    <property type="entry name" value="Imm26"/>
</dbReference>
<evidence type="ECO:0000313" key="1">
    <source>
        <dbReference type="EMBL" id="KPL74620.1"/>
    </source>
</evidence>
<proteinExistence type="predicted"/>
<organism evidence="1 2">
    <name type="scientific">Bellilinea caldifistulae</name>
    <dbReference type="NCBI Taxonomy" id="360411"/>
    <lineage>
        <taxon>Bacteria</taxon>
        <taxon>Bacillati</taxon>
        <taxon>Chloroflexota</taxon>
        <taxon>Anaerolineae</taxon>
        <taxon>Anaerolineales</taxon>
        <taxon>Anaerolineaceae</taxon>
        <taxon>Bellilinea</taxon>
    </lineage>
</organism>
<comment type="caution">
    <text evidence="1">The sequence shown here is derived from an EMBL/GenBank/DDBJ whole genome shotgun (WGS) entry which is preliminary data.</text>
</comment>
<name>A0A0P6X166_9CHLR</name>
<protein>
    <submittedName>
        <fullName evidence="1">Uncharacterized protein</fullName>
    </submittedName>
</protein>
<dbReference type="RefSeq" id="WP_061919004.1">
    <property type="nucleotide sequence ID" value="NZ_DF967971.1"/>
</dbReference>
<keyword evidence="2" id="KW-1185">Reference proteome</keyword>
<dbReference type="EMBL" id="LGHJ01000017">
    <property type="protein sequence ID" value="KPL74620.1"/>
    <property type="molecule type" value="Genomic_DNA"/>
</dbReference>
<dbReference type="AlphaFoldDB" id="A0A0P6X166"/>
<dbReference type="OrthoDB" id="795241at2"/>
<reference evidence="1 2" key="1">
    <citation type="submission" date="2015-07" db="EMBL/GenBank/DDBJ databases">
        <title>Draft genome of Bellilinea caldifistulae DSM 17877.</title>
        <authorList>
            <person name="Hemp J."/>
            <person name="Ward L.M."/>
            <person name="Pace L.A."/>
            <person name="Fischer W.W."/>
        </authorList>
    </citation>
    <scope>NUCLEOTIDE SEQUENCE [LARGE SCALE GENOMIC DNA]</scope>
    <source>
        <strain evidence="1 2">GOMI-1</strain>
    </source>
</reference>
<dbReference type="Proteomes" id="UP000050514">
    <property type="component" value="Unassembled WGS sequence"/>
</dbReference>
<sequence>MIRIGNIVEISLSNQRKAYAQHIIRDRMGPIIKVFKHIGIEKPDLDLIVNSGELFPPVITGLFAAVRTGLWTIIGSRRVENLQYPGFVSTLYNQKTGEATIWYYWDGEKSIRLGPILPDEYKTKEYLMVWSPYDVMHRIETGEYPFPYKDLILYNRFTPRNFKS</sequence>
<gene>
    <name evidence="1" type="ORF">AC812_12595</name>
</gene>
<dbReference type="Pfam" id="PF15428">
    <property type="entry name" value="Imm26"/>
    <property type="match status" value="1"/>
</dbReference>